<protein>
    <submittedName>
        <fullName evidence="2">Uncharacterized protein</fullName>
    </submittedName>
</protein>
<dbReference type="Proteomes" id="UP000287651">
    <property type="component" value="Unassembled WGS sequence"/>
</dbReference>
<feature type="compositionally biased region" description="Low complexity" evidence="1">
    <location>
        <begin position="14"/>
        <end position="26"/>
    </location>
</feature>
<organism evidence="2 3">
    <name type="scientific">Ensete ventricosum</name>
    <name type="common">Abyssinian banana</name>
    <name type="synonym">Musa ensete</name>
    <dbReference type="NCBI Taxonomy" id="4639"/>
    <lineage>
        <taxon>Eukaryota</taxon>
        <taxon>Viridiplantae</taxon>
        <taxon>Streptophyta</taxon>
        <taxon>Embryophyta</taxon>
        <taxon>Tracheophyta</taxon>
        <taxon>Spermatophyta</taxon>
        <taxon>Magnoliopsida</taxon>
        <taxon>Liliopsida</taxon>
        <taxon>Zingiberales</taxon>
        <taxon>Musaceae</taxon>
        <taxon>Ensete</taxon>
    </lineage>
</organism>
<reference evidence="2 3" key="1">
    <citation type="journal article" date="2014" name="Agronomy (Basel)">
        <title>A Draft Genome Sequence for Ensete ventricosum, the Drought-Tolerant Tree Against Hunger.</title>
        <authorList>
            <person name="Harrison J."/>
            <person name="Moore K.A."/>
            <person name="Paszkiewicz K."/>
            <person name="Jones T."/>
            <person name="Grant M."/>
            <person name="Ambacheew D."/>
            <person name="Muzemil S."/>
            <person name="Studholme D.J."/>
        </authorList>
    </citation>
    <scope>NUCLEOTIDE SEQUENCE [LARGE SCALE GENOMIC DNA]</scope>
</reference>
<comment type="caution">
    <text evidence="2">The sequence shown here is derived from an EMBL/GenBank/DDBJ whole genome shotgun (WGS) entry which is preliminary data.</text>
</comment>
<feature type="region of interest" description="Disordered" evidence="1">
    <location>
        <begin position="129"/>
        <end position="161"/>
    </location>
</feature>
<feature type="compositionally biased region" description="Basic and acidic residues" evidence="1">
    <location>
        <begin position="34"/>
        <end position="50"/>
    </location>
</feature>
<feature type="compositionally biased region" description="Basic and acidic residues" evidence="1">
    <location>
        <begin position="79"/>
        <end position="92"/>
    </location>
</feature>
<dbReference type="AlphaFoldDB" id="A0A426YYZ0"/>
<evidence type="ECO:0000256" key="1">
    <source>
        <dbReference type="SAM" id="MobiDB-lite"/>
    </source>
</evidence>
<gene>
    <name evidence="2" type="ORF">B296_00008248</name>
</gene>
<accession>A0A426YYZ0</accession>
<proteinExistence type="predicted"/>
<name>A0A426YYZ0_ENSVE</name>
<sequence length="161" mass="17845">MMVESTLKHDRIAAKASAAPESAGAAPPRPNETQNERRWKTYDLLEKQSGEQKGGLKVVSNNAVGTEDDRYNQQCNHGKSSERLHRNRSDNDDWKLGKKVRRVLTARVGGNRGRHVWEGWGSSMGIEYSSKMAEEEGGDGNDQKDSDGNSRWLTGRGYAAA</sequence>
<feature type="compositionally biased region" description="Basic and acidic residues" evidence="1">
    <location>
        <begin position="1"/>
        <end position="13"/>
    </location>
</feature>
<feature type="region of interest" description="Disordered" evidence="1">
    <location>
        <begin position="1"/>
        <end position="92"/>
    </location>
</feature>
<evidence type="ECO:0000313" key="3">
    <source>
        <dbReference type="Proteomes" id="UP000287651"/>
    </source>
</evidence>
<dbReference type="EMBL" id="AMZH03009400">
    <property type="protein sequence ID" value="RRT56942.1"/>
    <property type="molecule type" value="Genomic_DNA"/>
</dbReference>
<evidence type="ECO:0000313" key="2">
    <source>
        <dbReference type="EMBL" id="RRT56942.1"/>
    </source>
</evidence>